<dbReference type="GO" id="GO:0051087">
    <property type="term" value="F:protein-folding chaperone binding"/>
    <property type="evidence" value="ECO:0007669"/>
    <property type="project" value="InterPro"/>
</dbReference>
<gene>
    <name evidence="3" type="ORF">OPV22_024729</name>
</gene>
<comment type="caution">
    <text evidence="3">The sequence shown here is derived from an EMBL/GenBank/DDBJ whole genome shotgun (WGS) entry which is preliminary data.</text>
</comment>
<dbReference type="SUPFAM" id="SSF54236">
    <property type="entry name" value="Ubiquitin-like"/>
    <property type="match status" value="1"/>
</dbReference>
<dbReference type="GO" id="GO:0005737">
    <property type="term" value="C:cytoplasm"/>
    <property type="evidence" value="ECO:0007669"/>
    <property type="project" value="TreeGrafter"/>
</dbReference>
<dbReference type="Gene3D" id="3.10.20.90">
    <property type="entry name" value="Phosphatidylinositol 3-kinase Catalytic Subunit, Chain A, domain 1"/>
    <property type="match status" value="1"/>
</dbReference>
<sequence>MMRRSGSEGRSAEETWGVAAGWEMRPGGLLVQQRAPVPGKPPPPQVRVRISHGAARYVVSVSSIATFGELKKLLTADSGLQPAEQRLLYKGKQRGDSEYLDACGVKNRSKIVLVEDSTSLERRYTEIRKNARMQSAHRAVSTISLEVDKLADQVTTIEKSIKNGNKVTEVQITTLIELLMRQAVRLDSISAEGDASSQRNLQAKRVQKCVETLDVLKVSSSKLKPVVVTTNWETFDPPTTTQWEYFE</sequence>
<reference evidence="3 4" key="1">
    <citation type="submission" date="2022-12" db="EMBL/GenBank/DDBJ databases">
        <title>Chromosome-scale assembly of the Ensete ventricosum genome.</title>
        <authorList>
            <person name="Dussert Y."/>
            <person name="Stocks J."/>
            <person name="Wendawek A."/>
            <person name="Woldeyes F."/>
            <person name="Nichols R.A."/>
            <person name="Borrell J.S."/>
        </authorList>
    </citation>
    <scope>NUCLEOTIDE SEQUENCE [LARGE SCALE GENOMIC DNA]</scope>
    <source>
        <strain evidence="4">cv. Maze</strain>
        <tissue evidence="3">Seeds</tissue>
    </source>
</reference>
<proteinExistence type="predicted"/>
<dbReference type="EMBL" id="JAQQAF010000007">
    <property type="protein sequence ID" value="KAJ8470386.1"/>
    <property type="molecule type" value="Genomic_DNA"/>
</dbReference>
<dbReference type="PANTHER" id="PTHR12329">
    <property type="entry name" value="BCL2-ASSOCIATED ATHANOGENE"/>
    <property type="match status" value="1"/>
</dbReference>
<dbReference type="Pfam" id="PF00240">
    <property type="entry name" value="ubiquitin"/>
    <property type="match status" value="1"/>
</dbReference>
<feature type="domain" description="Ubiquitin-like" evidence="2">
    <location>
        <begin position="44"/>
        <end position="114"/>
    </location>
</feature>
<evidence type="ECO:0000313" key="3">
    <source>
        <dbReference type="EMBL" id="KAJ8470386.1"/>
    </source>
</evidence>
<dbReference type="InterPro" id="IPR036533">
    <property type="entry name" value="BAG_dom_sf"/>
</dbReference>
<evidence type="ECO:0000256" key="1">
    <source>
        <dbReference type="ARBA" id="ARBA00023186"/>
    </source>
</evidence>
<accession>A0AAV8P6P2</accession>
<dbReference type="InterPro" id="IPR000626">
    <property type="entry name" value="Ubiquitin-like_dom"/>
</dbReference>
<name>A0AAV8P6P2_ENSVE</name>
<dbReference type="Proteomes" id="UP001222027">
    <property type="component" value="Unassembled WGS sequence"/>
</dbReference>
<dbReference type="SUPFAM" id="SSF63491">
    <property type="entry name" value="BAG domain"/>
    <property type="match status" value="1"/>
</dbReference>
<dbReference type="AlphaFoldDB" id="A0AAV8P6P2"/>
<protein>
    <recommendedName>
        <fullName evidence="2">Ubiquitin-like domain-containing protein</fullName>
    </recommendedName>
</protein>
<organism evidence="3 4">
    <name type="scientific">Ensete ventricosum</name>
    <name type="common">Abyssinian banana</name>
    <name type="synonym">Musa ensete</name>
    <dbReference type="NCBI Taxonomy" id="4639"/>
    <lineage>
        <taxon>Eukaryota</taxon>
        <taxon>Viridiplantae</taxon>
        <taxon>Streptophyta</taxon>
        <taxon>Embryophyta</taxon>
        <taxon>Tracheophyta</taxon>
        <taxon>Spermatophyta</taxon>
        <taxon>Magnoliopsida</taxon>
        <taxon>Liliopsida</taxon>
        <taxon>Zingiberales</taxon>
        <taxon>Musaceae</taxon>
        <taxon>Ensete</taxon>
    </lineage>
</organism>
<dbReference type="InterPro" id="IPR003103">
    <property type="entry name" value="BAG_domain"/>
</dbReference>
<keyword evidence="1" id="KW-0143">Chaperone</keyword>
<dbReference type="InterPro" id="IPR019954">
    <property type="entry name" value="Ubiquitin_CS"/>
</dbReference>
<dbReference type="PROSITE" id="PS00299">
    <property type="entry name" value="UBIQUITIN_1"/>
    <property type="match status" value="1"/>
</dbReference>
<dbReference type="Pfam" id="PF02179">
    <property type="entry name" value="BAG"/>
    <property type="match status" value="1"/>
</dbReference>
<dbReference type="InterPro" id="IPR029071">
    <property type="entry name" value="Ubiquitin-like_domsf"/>
</dbReference>
<evidence type="ECO:0000313" key="4">
    <source>
        <dbReference type="Proteomes" id="UP001222027"/>
    </source>
</evidence>
<dbReference type="GO" id="GO:0050821">
    <property type="term" value="P:protein stabilization"/>
    <property type="evidence" value="ECO:0007669"/>
    <property type="project" value="TreeGrafter"/>
</dbReference>
<dbReference type="InterPro" id="IPR039773">
    <property type="entry name" value="BAG_chaperone_regulator"/>
</dbReference>
<dbReference type="PROSITE" id="PS50053">
    <property type="entry name" value="UBIQUITIN_2"/>
    <property type="match status" value="1"/>
</dbReference>
<dbReference type="GO" id="GO:0000774">
    <property type="term" value="F:adenyl-nucleotide exchange factor activity"/>
    <property type="evidence" value="ECO:0007669"/>
    <property type="project" value="TreeGrafter"/>
</dbReference>
<dbReference type="PANTHER" id="PTHR12329:SF17">
    <property type="entry name" value="OS04G0619900 PROTEIN"/>
    <property type="match status" value="1"/>
</dbReference>
<keyword evidence="4" id="KW-1185">Reference proteome</keyword>
<dbReference type="Gene3D" id="1.20.58.120">
    <property type="entry name" value="BAG domain"/>
    <property type="match status" value="1"/>
</dbReference>
<dbReference type="SMART" id="SM00213">
    <property type="entry name" value="UBQ"/>
    <property type="match status" value="1"/>
</dbReference>
<evidence type="ECO:0000259" key="2">
    <source>
        <dbReference type="PROSITE" id="PS50053"/>
    </source>
</evidence>